<comment type="caution">
    <text evidence="1">The sequence shown here is derived from an EMBL/GenBank/DDBJ whole genome shotgun (WGS) entry which is preliminary data.</text>
</comment>
<gene>
    <name evidence="1" type="ORF">A7T00_16640</name>
</gene>
<name>A0A1S0ZEP4_SALET</name>
<protein>
    <submittedName>
        <fullName evidence="1">Uncharacterized protein</fullName>
    </submittedName>
</protein>
<dbReference type="RefSeq" id="WP_071624449.1">
    <property type="nucleotide sequence ID" value="NZ_QWDP01000002.1"/>
</dbReference>
<reference evidence="1" key="1">
    <citation type="submission" date="2016-09" db="EMBL/GenBank/DDBJ databases">
        <title>Whole genome sequencing of Salmonella enterica.</title>
        <authorList>
            <person name="Bell R."/>
        </authorList>
    </citation>
    <scope>NUCLEOTIDE SEQUENCE [LARGE SCALE GENOMIC DNA]</scope>
    <source>
        <strain evidence="1">CFSAN044978</strain>
    </source>
</reference>
<sequence length="154" mass="18127">MKIILSSESKKWLWSLRNGGFELARCELYDNFIDARINAEAFRIGARSPVTLDAHDAKKFRSYLRKDKYRLIFSVLKTDTGFKLSVIYPENILLLRDVHFDSFRSAEMFAGQFSNDVFDIADIVNEWEQPLHPLQHSRFYREMFDINDDHPSSL</sequence>
<proteinExistence type="predicted"/>
<evidence type="ECO:0000313" key="1">
    <source>
        <dbReference type="EMBL" id="OHG64476.1"/>
    </source>
</evidence>
<organism evidence="1">
    <name type="scientific">Salmonella enterica subsp. enterica serovar Saintpaul</name>
    <dbReference type="NCBI Taxonomy" id="90105"/>
    <lineage>
        <taxon>Bacteria</taxon>
        <taxon>Pseudomonadati</taxon>
        <taxon>Pseudomonadota</taxon>
        <taxon>Gammaproteobacteria</taxon>
        <taxon>Enterobacterales</taxon>
        <taxon>Enterobacteriaceae</taxon>
        <taxon>Salmonella</taxon>
    </lineage>
</organism>
<dbReference type="AlphaFoldDB" id="A0A1S0ZEP4"/>
<dbReference type="EMBL" id="MLZC01000008">
    <property type="protein sequence ID" value="OHG64476.1"/>
    <property type="molecule type" value="Genomic_DNA"/>
</dbReference>
<accession>A0A1S0ZEP4</accession>